<name>A0A9P6A7M0_PLEER</name>
<dbReference type="Proteomes" id="UP000807025">
    <property type="component" value="Unassembled WGS sequence"/>
</dbReference>
<gene>
    <name evidence="1" type="ORF">BDN71DRAFT_1439034</name>
</gene>
<organism evidence="1 2">
    <name type="scientific">Pleurotus eryngii</name>
    <name type="common">Boletus of the steppes</name>
    <dbReference type="NCBI Taxonomy" id="5323"/>
    <lineage>
        <taxon>Eukaryota</taxon>
        <taxon>Fungi</taxon>
        <taxon>Dikarya</taxon>
        <taxon>Basidiomycota</taxon>
        <taxon>Agaricomycotina</taxon>
        <taxon>Agaricomycetes</taxon>
        <taxon>Agaricomycetidae</taxon>
        <taxon>Agaricales</taxon>
        <taxon>Pleurotineae</taxon>
        <taxon>Pleurotaceae</taxon>
        <taxon>Pleurotus</taxon>
    </lineage>
</organism>
<evidence type="ECO:0000313" key="1">
    <source>
        <dbReference type="EMBL" id="KAF9501447.1"/>
    </source>
</evidence>
<keyword evidence="2" id="KW-1185">Reference proteome</keyword>
<accession>A0A9P6A7M0</accession>
<evidence type="ECO:0000313" key="2">
    <source>
        <dbReference type="Proteomes" id="UP000807025"/>
    </source>
</evidence>
<dbReference type="AlphaFoldDB" id="A0A9P6A7M0"/>
<dbReference type="EMBL" id="MU154523">
    <property type="protein sequence ID" value="KAF9501447.1"/>
    <property type="molecule type" value="Genomic_DNA"/>
</dbReference>
<protein>
    <submittedName>
        <fullName evidence="1">Uncharacterized protein</fullName>
    </submittedName>
</protein>
<feature type="non-terminal residue" evidence="1">
    <location>
        <position position="96"/>
    </location>
</feature>
<comment type="caution">
    <text evidence="1">The sequence shown here is derived from an EMBL/GenBank/DDBJ whole genome shotgun (WGS) entry which is preliminary data.</text>
</comment>
<reference evidence="1" key="1">
    <citation type="submission" date="2020-11" db="EMBL/GenBank/DDBJ databases">
        <authorList>
            <consortium name="DOE Joint Genome Institute"/>
            <person name="Ahrendt S."/>
            <person name="Riley R."/>
            <person name="Andreopoulos W."/>
            <person name="Labutti K."/>
            <person name="Pangilinan J."/>
            <person name="Ruiz-Duenas F.J."/>
            <person name="Barrasa J.M."/>
            <person name="Sanchez-Garcia M."/>
            <person name="Camarero S."/>
            <person name="Miyauchi S."/>
            <person name="Serrano A."/>
            <person name="Linde D."/>
            <person name="Babiker R."/>
            <person name="Drula E."/>
            <person name="Ayuso-Fernandez I."/>
            <person name="Pacheco R."/>
            <person name="Padilla G."/>
            <person name="Ferreira P."/>
            <person name="Barriuso J."/>
            <person name="Kellner H."/>
            <person name="Castanera R."/>
            <person name="Alfaro M."/>
            <person name="Ramirez L."/>
            <person name="Pisabarro A.G."/>
            <person name="Kuo A."/>
            <person name="Tritt A."/>
            <person name="Lipzen A."/>
            <person name="He G."/>
            <person name="Yan M."/>
            <person name="Ng V."/>
            <person name="Cullen D."/>
            <person name="Martin F."/>
            <person name="Rosso M.-N."/>
            <person name="Henrissat B."/>
            <person name="Hibbett D."/>
            <person name="Martinez A.T."/>
            <person name="Grigoriev I.V."/>
        </authorList>
    </citation>
    <scope>NUCLEOTIDE SEQUENCE</scope>
    <source>
        <strain evidence="1">ATCC 90797</strain>
    </source>
</reference>
<sequence>MTTQLSATVGAPLVKELKVGVSTPESWNDFKLPLLGLCLYAHHNLTNHHPCLPRELNQTRPNPNCINRLLVCTQPTPRLSSVSILLAVYKCRFTHT</sequence>
<proteinExistence type="predicted"/>